<organism evidence="2 3">
    <name type="scientific">Candolleomyces eurysporus</name>
    <dbReference type="NCBI Taxonomy" id="2828524"/>
    <lineage>
        <taxon>Eukaryota</taxon>
        <taxon>Fungi</taxon>
        <taxon>Dikarya</taxon>
        <taxon>Basidiomycota</taxon>
        <taxon>Agaricomycotina</taxon>
        <taxon>Agaricomycetes</taxon>
        <taxon>Agaricomycetidae</taxon>
        <taxon>Agaricales</taxon>
        <taxon>Agaricineae</taxon>
        <taxon>Psathyrellaceae</taxon>
        <taxon>Candolleomyces</taxon>
    </lineage>
</organism>
<name>A0A9W8MIH0_9AGAR</name>
<feature type="region of interest" description="Disordered" evidence="1">
    <location>
        <begin position="38"/>
        <end position="75"/>
    </location>
</feature>
<evidence type="ECO:0000256" key="1">
    <source>
        <dbReference type="SAM" id="MobiDB-lite"/>
    </source>
</evidence>
<gene>
    <name evidence="2" type="ORF">H1R20_g7341</name>
</gene>
<feature type="non-terminal residue" evidence="2">
    <location>
        <position position="1"/>
    </location>
</feature>
<accession>A0A9W8MIH0</accession>
<protein>
    <submittedName>
        <fullName evidence="2">Uncharacterized protein</fullName>
    </submittedName>
</protein>
<feature type="compositionally biased region" description="Low complexity" evidence="1">
    <location>
        <begin position="38"/>
        <end position="55"/>
    </location>
</feature>
<keyword evidence="3" id="KW-1185">Reference proteome</keyword>
<dbReference type="Proteomes" id="UP001140091">
    <property type="component" value="Unassembled WGS sequence"/>
</dbReference>
<dbReference type="AlphaFoldDB" id="A0A9W8MIH0"/>
<dbReference type="EMBL" id="JANBPK010000859">
    <property type="protein sequence ID" value="KAJ2929769.1"/>
    <property type="molecule type" value="Genomic_DNA"/>
</dbReference>
<evidence type="ECO:0000313" key="3">
    <source>
        <dbReference type="Proteomes" id="UP001140091"/>
    </source>
</evidence>
<evidence type="ECO:0000313" key="2">
    <source>
        <dbReference type="EMBL" id="KAJ2929769.1"/>
    </source>
</evidence>
<reference evidence="2" key="1">
    <citation type="submission" date="2022-06" db="EMBL/GenBank/DDBJ databases">
        <title>Genome Sequence of Candolleomyces eurysporus.</title>
        <authorList>
            <person name="Buettner E."/>
        </authorList>
    </citation>
    <scope>NUCLEOTIDE SEQUENCE</scope>
    <source>
        <strain evidence="2">VTCC 930004</strain>
    </source>
</reference>
<dbReference type="OrthoDB" id="431929at2759"/>
<feature type="compositionally biased region" description="Basic and acidic residues" evidence="1">
    <location>
        <begin position="57"/>
        <end position="71"/>
    </location>
</feature>
<proteinExistence type="predicted"/>
<comment type="caution">
    <text evidence="2">The sequence shown here is derived from an EMBL/GenBank/DDBJ whole genome shotgun (WGS) entry which is preliminary data.</text>
</comment>
<sequence length="109" mass="11397">MPFRPALPSFASASDAAKNINAKASGAVSSVKKSVASAAASASSSAAKPAGSSGPDVFRKTDRRAKAERASRLKAMRMRNEKGLLSAEEKVTLARLEQEAKDDKDCVVM</sequence>